<dbReference type="EMBL" id="QJUM01000025">
    <property type="protein sequence ID" value="TBV02222.1"/>
    <property type="molecule type" value="Genomic_DNA"/>
</dbReference>
<dbReference type="Pfam" id="PF02518">
    <property type="entry name" value="HATPase_c"/>
    <property type="match status" value="1"/>
</dbReference>
<gene>
    <name evidence="10" type="ORF">DNK34_19105</name>
</gene>
<dbReference type="Pfam" id="PF07730">
    <property type="entry name" value="HisKA_3"/>
    <property type="match status" value="1"/>
</dbReference>
<keyword evidence="7" id="KW-0067">ATP-binding</keyword>
<keyword evidence="11" id="KW-1185">Reference proteome</keyword>
<dbReference type="PANTHER" id="PTHR24421:SF10">
    <property type="entry name" value="NITRATE_NITRITE SENSOR PROTEIN NARQ"/>
    <property type="match status" value="1"/>
</dbReference>
<evidence type="ECO:0000256" key="6">
    <source>
        <dbReference type="ARBA" id="ARBA00022777"/>
    </source>
</evidence>
<evidence type="ECO:0000256" key="3">
    <source>
        <dbReference type="ARBA" id="ARBA00022553"/>
    </source>
</evidence>
<dbReference type="SUPFAM" id="SSF55874">
    <property type="entry name" value="ATPase domain of HSP90 chaperone/DNA topoisomerase II/histidine kinase"/>
    <property type="match status" value="1"/>
</dbReference>
<dbReference type="Proteomes" id="UP000291334">
    <property type="component" value="Unassembled WGS sequence"/>
</dbReference>
<dbReference type="CDD" id="cd16917">
    <property type="entry name" value="HATPase_UhpB-NarQ-NarX-like"/>
    <property type="match status" value="1"/>
</dbReference>
<protein>
    <recommendedName>
        <fullName evidence="2">histidine kinase</fullName>
        <ecNumber evidence="2">2.7.13.3</ecNumber>
    </recommendedName>
</protein>
<dbReference type="PANTHER" id="PTHR24421">
    <property type="entry name" value="NITRATE/NITRITE SENSOR PROTEIN NARX-RELATED"/>
    <property type="match status" value="1"/>
</dbReference>
<proteinExistence type="predicted"/>
<dbReference type="InterPro" id="IPR003594">
    <property type="entry name" value="HATPase_dom"/>
</dbReference>
<dbReference type="Gene3D" id="3.30.565.10">
    <property type="entry name" value="Histidine kinase-like ATPase, C-terminal domain"/>
    <property type="match status" value="1"/>
</dbReference>
<accession>A0ABY1Z4C0</accession>
<keyword evidence="6 10" id="KW-0418">Kinase</keyword>
<dbReference type="Gene3D" id="1.20.5.1930">
    <property type="match status" value="1"/>
</dbReference>
<name>A0ABY1Z4C0_9GAMM</name>
<feature type="domain" description="Histidine kinase/HSP90-like ATPase" evidence="9">
    <location>
        <begin position="332"/>
        <end position="425"/>
    </location>
</feature>
<sequence length="425" mass="47153">MSASFAMGRAALLSRLRRISCRLKIFLISAFQRHPDGAWNLLDGLACSVAERGGRMFHLLMRRFPLAWTWRREPPSSVCRASLLELPLRLLQQPDSDAPLLSVLPQLGEAVQARAIGLLLPQSQRPGWRRLGDGADAGDCLRHADGALPLPGAIRLCRACLAVGRYRVLCGLSVEDGRPAMLWLQFAAAPTDPQCALLRDLARRFGEVLQAFGEDRRLRRRELSAERAVLARELHDSVAQQLGYLQIRASRLQAVLDDPAQRDTATDMLGDLRDTLQLLQRQVRELISGARLTMDGRSLRQALEASVEEFSRRSRCVFSLDNRLPADRLSPTTQLQVLQIVREALANVVRHSHARQVRIQLLDLSAGGIEVQVSDDGVGLPDSLPLDGHFGLRIMQERAATIGAELWIGSLSPHGTCVRLRWGCP</sequence>
<keyword evidence="8" id="KW-0902">Two-component regulatory system</keyword>
<evidence type="ECO:0000256" key="2">
    <source>
        <dbReference type="ARBA" id="ARBA00012438"/>
    </source>
</evidence>
<evidence type="ECO:0000256" key="5">
    <source>
        <dbReference type="ARBA" id="ARBA00022741"/>
    </source>
</evidence>
<reference evidence="10 11" key="1">
    <citation type="submission" date="2018-06" db="EMBL/GenBank/DDBJ databases">
        <title>Three novel Pseudomonas species isolated from symptomatic oak.</title>
        <authorList>
            <person name="Bueno-Gonzalez V."/>
            <person name="Brady C."/>
        </authorList>
    </citation>
    <scope>NUCLEOTIDE SEQUENCE [LARGE SCALE GENOMIC DNA]</scope>
    <source>
        <strain evidence="10 11">P26B</strain>
    </source>
</reference>
<evidence type="ECO:0000259" key="9">
    <source>
        <dbReference type="SMART" id="SM00387"/>
    </source>
</evidence>
<dbReference type="SMART" id="SM00387">
    <property type="entry name" value="HATPase_c"/>
    <property type="match status" value="1"/>
</dbReference>
<comment type="catalytic activity">
    <reaction evidence="1">
        <text>ATP + protein L-histidine = ADP + protein N-phospho-L-histidine.</text>
        <dbReference type="EC" id="2.7.13.3"/>
    </reaction>
</comment>
<evidence type="ECO:0000256" key="7">
    <source>
        <dbReference type="ARBA" id="ARBA00022840"/>
    </source>
</evidence>
<evidence type="ECO:0000313" key="10">
    <source>
        <dbReference type="EMBL" id="TBV02222.1"/>
    </source>
</evidence>
<organism evidence="10 11">
    <name type="scientific">Phytopseudomonas dryadis</name>
    <dbReference type="NCBI Taxonomy" id="2487520"/>
    <lineage>
        <taxon>Bacteria</taxon>
        <taxon>Pseudomonadati</taxon>
        <taxon>Pseudomonadota</taxon>
        <taxon>Gammaproteobacteria</taxon>
        <taxon>Pseudomonadales</taxon>
        <taxon>Pseudomonadaceae</taxon>
        <taxon>Phytopseudomonas</taxon>
    </lineage>
</organism>
<evidence type="ECO:0000313" key="11">
    <source>
        <dbReference type="Proteomes" id="UP000291334"/>
    </source>
</evidence>
<dbReference type="GO" id="GO:0016301">
    <property type="term" value="F:kinase activity"/>
    <property type="evidence" value="ECO:0007669"/>
    <property type="project" value="UniProtKB-KW"/>
</dbReference>
<dbReference type="InterPro" id="IPR050482">
    <property type="entry name" value="Sensor_HK_TwoCompSys"/>
</dbReference>
<keyword evidence="5" id="KW-0547">Nucleotide-binding</keyword>
<evidence type="ECO:0000256" key="1">
    <source>
        <dbReference type="ARBA" id="ARBA00000085"/>
    </source>
</evidence>
<comment type="caution">
    <text evidence="10">The sequence shown here is derived from an EMBL/GenBank/DDBJ whole genome shotgun (WGS) entry which is preliminary data.</text>
</comment>
<dbReference type="InterPro" id="IPR011712">
    <property type="entry name" value="Sig_transdc_His_kin_sub3_dim/P"/>
</dbReference>
<evidence type="ECO:0000256" key="4">
    <source>
        <dbReference type="ARBA" id="ARBA00022679"/>
    </source>
</evidence>
<dbReference type="InterPro" id="IPR036890">
    <property type="entry name" value="HATPase_C_sf"/>
</dbReference>
<keyword evidence="4" id="KW-0808">Transferase</keyword>
<dbReference type="EC" id="2.7.13.3" evidence="2"/>
<evidence type="ECO:0000256" key="8">
    <source>
        <dbReference type="ARBA" id="ARBA00023012"/>
    </source>
</evidence>
<keyword evidence="3" id="KW-0597">Phosphoprotein</keyword>